<dbReference type="RefSeq" id="WP_135481894.1">
    <property type="nucleotide sequence ID" value="NZ_SIJK02000096.1"/>
</dbReference>
<dbReference type="InterPro" id="IPR002543">
    <property type="entry name" value="FtsK_dom"/>
</dbReference>
<keyword evidence="1 3" id="KW-0547">Nucleotide-binding</keyword>
<evidence type="ECO:0000313" key="7">
    <source>
        <dbReference type="EMBL" id="MBP1468792.1"/>
    </source>
</evidence>
<gene>
    <name evidence="7" type="ORF">EYB53_023985</name>
</gene>
<feature type="transmembrane region" description="Helical" evidence="5">
    <location>
        <begin position="12"/>
        <end position="33"/>
    </location>
</feature>
<comment type="caution">
    <text evidence="7">The sequence shown here is derived from an EMBL/GenBank/DDBJ whole genome shotgun (WGS) entry which is preliminary data.</text>
</comment>
<evidence type="ECO:0000256" key="2">
    <source>
        <dbReference type="ARBA" id="ARBA00022840"/>
    </source>
</evidence>
<dbReference type="SUPFAM" id="SSF52540">
    <property type="entry name" value="P-loop containing nucleoside triphosphate hydrolases"/>
    <property type="match status" value="1"/>
</dbReference>
<dbReference type="PANTHER" id="PTHR22683">
    <property type="entry name" value="SPORULATION PROTEIN RELATED"/>
    <property type="match status" value="1"/>
</dbReference>
<evidence type="ECO:0000256" key="3">
    <source>
        <dbReference type="PROSITE-ProRule" id="PRU00289"/>
    </source>
</evidence>
<proteinExistence type="predicted"/>
<dbReference type="EMBL" id="SIJK02000096">
    <property type="protein sequence ID" value="MBP1468792.1"/>
    <property type="molecule type" value="Genomic_DNA"/>
</dbReference>
<dbReference type="PANTHER" id="PTHR22683:SF41">
    <property type="entry name" value="DNA TRANSLOCASE FTSK"/>
    <property type="match status" value="1"/>
</dbReference>
<keyword evidence="2 3" id="KW-0067">ATP-binding</keyword>
<reference evidence="7 8" key="1">
    <citation type="submission" date="2021-03" db="EMBL/GenBank/DDBJ databases">
        <authorList>
            <person name="Grouzdev D.S."/>
        </authorList>
    </citation>
    <scope>NUCLEOTIDE SEQUENCE [LARGE SCALE GENOMIC DNA]</scope>
    <source>
        <strain evidence="7 8">M50-1</strain>
    </source>
</reference>
<keyword evidence="5" id="KW-0812">Transmembrane</keyword>
<feature type="binding site" evidence="3">
    <location>
        <begin position="190"/>
        <end position="197"/>
    </location>
    <ligand>
        <name>ATP</name>
        <dbReference type="ChEBI" id="CHEBI:30616"/>
    </ligand>
</feature>
<dbReference type="Proteomes" id="UP001193081">
    <property type="component" value="Unassembled WGS sequence"/>
</dbReference>
<keyword evidence="5" id="KW-0472">Membrane</keyword>
<keyword evidence="8" id="KW-1185">Reference proteome</keyword>
<name>A0ABS4DH71_9CHLR</name>
<feature type="compositionally biased region" description="Low complexity" evidence="4">
    <location>
        <begin position="89"/>
        <end position="103"/>
    </location>
</feature>
<evidence type="ECO:0000256" key="1">
    <source>
        <dbReference type="ARBA" id="ARBA00022741"/>
    </source>
</evidence>
<protein>
    <recommendedName>
        <fullName evidence="6">FtsK domain-containing protein</fullName>
    </recommendedName>
</protein>
<evidence type="ECO:0000313" key="8">
    <source>
        <dbReference type="Proteomes" id="UP001193081"/>
    </source>
</evidence>
<organism evidence="7 8">
    <name type="scientific">Candidatus Chloroploca mongolica</name>
    <dbReference type="NCBI Taxonomy" id="2528176"/>
    <lineage>
        <taxon>Bacteria</taxon>
        <taxon>Bacillati</taxon>
        <taxon>Chloroflexota</taxon>
        <taxon>Chloroflexia</taxon>
        <taxon>Chloroflexales</taxon>
        <taxon>Chloroflexineae</taxon>
        <taxon>Oscillochloridaceae</taxon>
        <taxon>Candidatus Chloroploca</taxon>
    </lineage>
</organism>
<keyword evidence="5" id="KW-1133">Transmembrane helix</keyword>
<evidence type="ECO:0000256" key="4">
    <source>
        <dbReference type="SAM" id="MobiDB-lite"/>
    </source>
</evidence>
<feature type="region of interest" description="Disordered" evidence="4">
    <location>
        <begin position="84"/>
        <end position="103"/>
    </location>
</feature>
<dbReference type="InterPro" id="IPR027417">
    <property type="entry name" value="P-loop_NTPase"/>
</dbReference>
<dbReference type="PROSITE" id="PS50901">
    <property type="entry name" value="FTSK"/>
    <property type="match status" value="1"/>
</dbReference>
<dbReference type="InterPro" id="IPR050206">
    <property type="entry name" value="FtsK/SpoIIIE/SftA"/>
</dbReference>
<accession>A0ABS4DH71</accession>
<dbReference type="Gene3D" id="3.40.50.300">
    <property type="entry name" value="P-loop containing nucleotide triphosphate hydrolases"/>
    <property type="match status" value="1"/>
</dbReference>
<sequence length="551" mass="60501">MEEGLILTEAQGIQLLILLLALSLAAGFIAWMVDPSRRSLRRVWANLRERATYLFQDLQATFRSPTLQTLGERSLTMFSVRLGRPHGEPSASSPPARTSTPPLLTPRVPHLPWMLPEAHLPPTVGTAADQPPNDWAVLQQQLAWFDALHGADPLRIPLGWRVRAHGGLWLETATFQPGQPNSIVNLLTTGQIGSGKDVLVRTILLTLLERNHPDDLQLVILDGKGLDYPAYAALPHVVGLANQIAEIPPLLAWLDQERERRKQLILGARDRQGTAHAKSWHEAADPKPCPLLVVYISELTTLDRYVDQFWNWLNDHLSQDRALGICYLVGTQTASNTQTRWRVQVQLFMAGYQPSLHDDRPNTNVTSFPEGVVPPSGLPTGGGYFTAVLGRKVGNVRASFIRNDQEQQILEAIMQRWGRAATAATPPGTTAGTASLEADNPHVARVLAPVSRTGSLPDHDVPPDTNAVRAGSPLEAAPAVVRPRPNQAELVTWLTEEPIEHATVARLLARVRRSDGSYWFSANKIAESVGGTRSQVLSLVRAEREGDEASV</sequence>
<evidence type="ECO:0000259" key="6">
    <source>
        <dbReference type="PROSITE" id="PS50901"/>
    </source>
</evidence>
<dbReference type="Pfam" id="PF01580">
    <property type="entry name" value="FtsK_SpoIIIE"/>
    <property type="match status" value="1"/>
</dbReference>
<feature type="domain" description="FtsK" evidence="6">
    <location>
        <begin position="170"/>
        <end position="360"/>
    </location>
</feature>
<evidence type="ECO:0000256" key="5">
    <source>
        <dbReference type="SAM" id="Phobius"/>
    </source>
</evidence>